<dbReference type="Proteomes" id="UP001597187">
    <property type="component" value="Unassembled WGS sequence"/>
</dbReference>
<keyword evidence="3" id="KW-1185">Reference proteome</keyword>
<accession>A0ABD6ATJ8</accession>
<dbReference type="PANTHER" id="PTHR23240:SF6">
    <property type="entry name" value="DNA CROSS-LINK REPAIR 1A PROTEIN"/>
    <property type="match status" value="1"/>
</dbReference>
<evidence type="ECO:0000256" key="1">
    <source>
        <dbReference type="SAM" id="MobiDB-lite"/>
    </source>
</evidence>
<dbReference type="SUPFAM" id="SSF56281">
    <property type="entry name" value="Metallo-hydrolase/oxidoreductase"/>
    <property type="match status" value="1"/>
</dbReference>
<proteinExistence type="predicted"/>
<dbReference type="PANTHER" id="PTHR23240">
    <property type="entry name" value="DNA CROSS-LINK REPAIR PROTEIN PSO2/SNM1-RELATED"/>
    <property type="match status" value="1"/>
</dbReference>
<sequence>MTGVRLRDGVELTLDSGERVVCDADAPDGDVNVLSHAHGDHLYRDAPDEVVCSDLTAALARARREDEPHPRTREDHPYVDLSPAGHIPGSRATLVTDPDSGYRTLYTGDCSTRERFGMDGLDAPDADTLVIETTYGKPEYEFAPQAELERDIVDFLDDSDGPLLLFGYTLGRAQALELLVERSSRPRPYVTKATARINRAIESVEGVDYGARRYREATELGEEDVLILPSQTSKLTFVNRIVEETGATKVGFSGWASDSSFKFRGDYDETFVLSDHCDFSELVAVVERVDPEMVYTQHGFAAEFADHCVSLGYDAQALRRNQTSLGDF</sequence>
<dbReference type="AlphaFoldDB" id="A0ABD6ATJ8"/>
<evidence type="ECO:0000313" key="2">
    <source>
        <dbReference type="EMBL" id="MFD1512877.1"/>
    </source>
</evidence>
<feature type="region of interest" description="Disordered" evidence="1">
    <location>
        <begin position="61"/>
        <end position="94"/>
    </location>
</feature>
<dbReference type="EMBL" id="JBHUDC010000003">
    <property type="protein sequence ID" value="MFD1512877.1"/>
    <property type="molecule type" value="Genomic_DNA"/>
</dbReference>
<name>A0ABD6ATJ8_9EURY</name>
<dbReference type="Gene3D" id="3.60.15.10">
    <property type="entry name" value="Ribonuclease Z/Hydroxyacylglutathione hydrolase-like"/>
    <property type="match status" value="1"/>
</dbReference>
<reference evidence="2 3" key="1">
    <citation type="journal article" date="2019" name="Int. J. Syst. Evol. Microbiol.">
        <title>The Global Catalogue of Microorganisms (GCM) 10K type strain sequencing project: providing services to taxonomists for standard genome sequencing and annotation.</title>
        <authorList>
            <consortium name="The Broad Institute Genomics Platform"/>
            <consortium name="The Broad Institute Genome Sequencing Center for Infectious Disease"/>
            <person name="Wu L."/>
            <person name="Ma J."/>
        </authorList>
    </citation>
    <scope>NUCLEOTIDE SEQUENCE [LARGE SCALE GENOMIC DNA]</scope>
    <source>
        <strain evidence="2 3">CGMCC 1.12563</strain>
    </source>
</reference>
<organism evidence="2 3">
    <name type="scientific">Halomarina rubra</name>
    <dbReference type="NCBI Taxonomy" id="2071873"/>
    <lineage>
        <taxon>Archaea</taxon>
        <taxon>Methanobacteriati</taxon>
        <taxon>Methanobacteriota</taxon>
        <taxon>Stenosarchaea group</taxon>
        <taxon>Halobacteria</taxon>
        <taxon>Halobacteriales</taxon>
        <taxon>Natronomonadaceae</taxon>
        <taxon>Halomarina</taxon>
    </lineage>
</organism>
<evidence type="ECO:0000313" key="3">
    <source>
        <dbReference type="Proteomes" id="UP001597187"/>
    </source>
</evidence>
<feature type="compositionally biased region" description="Basic and acidic residues" evidence="1">
    <location>
        <begin position="62"/>
        <end position="78"/>
    </location>
</feature>
<dbReference type="InterPro" id="IPR036866">
    <property type="entry name" value="RibonucZ/Hydroxyglut_hydro"/>
</dbReference>
<protein>
    <submittedName>
        <fullName evidence="2">mRNA 3'-end processing factor</fullName>
    </submittedName>
</protein>
<gene>
    <name evidence="2" type="ORF">ACFSBT_06235</name>
</gene>
<comment type="caution">
    <text evidence="2">The sequence shown here is derived from an EMBL/GenBank/DDBJ whole genome shotgun (WGS) entry which is preliminary data.</text>
</comment>
<dbReference type="RefSeq" id="WP_250872851.1">
    <property type="nucleotide sequence ID" value="NZ_JALXFV010000003.1"/>
</dbReference>